<keyword evidence="13 19" id="KW-1133">Transmembrane helix</keyword>
<comment type="similarity">
    <text evidence="5 18">Belongs to the CDS family.</text>
</comment>
<keyword evidence="11 18" id="KW-0812">Transmembrane</keyword>
<feature type="transmembrane region" description="Helical" evidence="19">
    <location>
        <begin position="93"/>
        <end position="112"/>
    </location>
</feature>
<feature type="transmembrane region" description="Helical" evidence="19">
    <location>
        <begin position="196"/>
        <end position="216"/>
    </location>
</feature>
<comment type="pathway">
    <text evidence="4">Lipid metabolism.</text>
</comment>
<evidence type="ECO:0000256" key="19">
    <source>
        <dbReference type="SAM" id="Phobius"/>
    </source>
</evidence>
<evidence type="ECO:0000313" key="21">
    <source>
        <dbReference type="Proteomes" id="UP000830236"/>
    </source>
</evidence>
<comment type="pathway">
    <text evidence="3 18">Phospholipid metabolism; CDP-diacylglycerol biosynthesis; CDP-diacylglycerol from sn-glycerol 3-phosphate: step 3/3.</text>
</comment>
<keyword evidence="14" id="KW-0443">Lipid metabolism</keyword>
<dbReference type="PROSITE" id="PS01315">
    <property type="entry name" value="CDS"/>
    <property type="match status" value="1"/>
</dbReference>
<organism evidence="20 21">
    <name type="scientific">Actinomyces graevenitzii</name>
    <dbReference type="NCBI Taxonomy" id="55565"/>
    <lineage>
        <taxon>Bacteria</taxon>
        <taxon>Bacillati</taxon>
        <taxon>Actinomycetota</taxon>
        <taxon>Actinomycetes</taxon>
        <taxon>Actinomycetales</taxon>
        <taxon>Actinomycetaceae</taxon>
        <taxon>Actinomyces</taxon>
    </lineage>
</organism>
<gene>
    <name evidence="20" type="ORF">M3I41_05610</name>
</gene>
<feature type="transmembrane region" description="Helical" evidence="19">
    <location>
        <begin position="237"/>
        <end position="256"/>
    </location>
</feature>
<evidence type="ECO:0000256" key="14">
    <source>
        <dbReference type="ARBA" id="ARBA00023098"/>
    </source>
</evidence>
<evidence type="ECO:0000256" key="13">
    <source>
        <dbReference type="ARBA" id="ARBA00022989"/>
    </source>
</evidence>
<dbReference type="EC" id="2.7.7.41" evidence="6 18"/>
<evidence type="ECO:0000256" key="17">
    <source>
        <dbReference type="ARBA" id="ARBA00023264"/>
    </source>
</evidence>
<evidence type="ECO:0000256" key="12">
    <source>
        <dbReference type="ARBA" id="ARBA00022695"/>
    </source>
</evidence>
<feature type="transmembrane region" description="Helical" evidence="19">
    <location>
        <begin position="262"/>
        <end position="284"/>
    </location>
</feature>
<evidence type="ECO:0000256" key="7">
    <source>
        <dbReference type="ARBA" id="ARBA00019373"/>
    </source>
</evidence>
<dbReference type="EMBL" id="CP097095">
    <property type="protein sequence ID" value="UQF79090.1"/>
    <property type="molecule type" value="Genomic_DNA"/>
</dbReference>
<evidence type="ECO:0000256" key="18">
    <source>
        <dbReference type="RuleBase" id="RU003938"/>
    </source>
</evidence>
<keyword evidence="15 19" id="KW-0472">Membrane</keyword>
<evidence type="ECO:0000256" key="5">
    <source>
        <dbReference type="ARBA" id="ARBA00010185"/>
    </source>
</evidence>
<evidence type="ECO:0000256" key="1">
    <source>
        <dbReference type="ARBA" id="ARBA00001698"/>
    </source>
</evidence>
<keyword evidence="16" id="KW-0594">Phospholipid biosynthesis</keyword>
<feature type="transmembrane region" description="Helical" evidence="19">
    <location>
        <begin position="118"/>
        <end position="134"/>
    </location>
</feature>
<dbReference type="InterPro" id="IPR000374">
    <property type="entry name" value="PC_trans"/>
</dbReference>
<proteinExistence type="inferred from homology"/>
<evidence type="ECO:0000313" key="20">
    <source>
        <dbReference type="EMBL" id="UQF79090.1"/>
    </source>
</evidence>
<evidence type="ECO:0000256" key="3">
    <source>
        <dbReference type="ARBA" id="ARBA00005119"/>
    </source>
</evidence>
<evidence type="ECO:0000256" key="10">
    <source>
        <dbReference type="ARBA" id="ARBA00022679"/>
    </source>
</evidence>
<comment type="catalytic activity">
    <reaction evidence="1 18">
        <text>a 1,2-diacyl-sn-glycero-3-phosphate + CTP + H(+) = a CDP-1,2-diacyl-sn-glycerol + diphosphate</text>
        <dbReference type="Rhea" id="RHEA:16229"/>
        <dbReference type="ChEBI" id="CHEBI:15378"/>
        <dbReference type="ChEBI" id="CHEBI:33019"/>
        <dbReference type="ChEBI" id="CHEBI:37563"/>
        <dbReference type="ChEBI" id="CHEBI:58332"/>
        <dbReference type="ChEBI" id="CHEBI:58608"/>
        <dbReference type="EC" id="2.7.7.41"/>
    </reaction>
</comment>
<evidence type="ECO:0000256" key="8">
    <source>
        <dbReference type="ARBA" id="ARBA00022475"/>
    </source>
</evidence>
<keyword evidence="17" id="KW-1208">Phospholipid metabolism</keyword>
<evidence type="ECO:0000256" key="4">
    <source>
        <dbReference type="ARBA" id="ARBA00005189"/>
    </source>
</evidence>
<dbReference type="KEGG" id="agh:M3I41_05610"/>
<evidence type="ECO:0000256" key="16">
    <source>
        <dbReference type="ARBA" id="ARBA00023209"/>
    </source>
</evidence>
<evidence type="ECO:0000256" key="6">
    <source>
        <dbReference type="ARBA" id="ARBA00012487"/>
    </source>
</evidence>
<dbReference type="AlphaFoldDB" id="A0A9E7AEW1"/>
<keyword evidence="10 18" id="KW-0808">Transferase</keyword>
<sequence>MTTNTAVSAPPAKRSLFVRLFYPGPTQNRVVEGPARKGGRNVPAAVGVAVLLIGLVALSLIFNKVYFALLVAVAICVALWELAGAFARRAVGLPLLPLWVGTFGAVACAYVIGPEGLLAAVFATSGACMVWSFTTQAQYDYGTALEIAHPEDPRTYAHDVVRRSRTLEAAAAIFSVCYLPFLAGFAVMLLAQHQGVGKIVALIALPALSDTGGWLAGITFGKHPMAPKISPKKTWEGFVGSVIATTIGTGVVLWLLGGTLWATPLLALAVVISATLGDLGESLIKRDLGLKDMSNLLPGHGGLLDRIDSILTTAPVLYIASVLAL</sequence>
<keyword evidence="9" id="KW-0444">Lipid biosynthesis</keyword>
<dbReference type="GO" id="GO:0016024">
    <property type="term" value="P:CDP-diacylglycerol biosynthetic process"/>
    <property type="evidence" value="ECO:0007669"/>
    <property type="project" value="TreeGrafter"/>
</dbReference>
<keyword evidence="12 18" id="KW-0548">Nucleotidyltransferase</keyword>
<dbReference type="GO" id="GO:0005886">
    <property type="term" value="C:plasma membrane"/>
    <property type="evidence" value="ECO:0007669"/>
    <property type="project" value="UniProtKB-SubCell"/>
</dbReference>
<dbReference type="PANTHER" id="PTHR46382">
    <property type="entry name" value="PHOSPHATIDATE CYTIDYLYLTRANSFERASE"/>
    <property type="match status" value="1"/>
</dbReference>
<reference evidence="20" key="1">
    <citation type="submission" date="2022-05" db="EMBL/GenBank/DDBJ databases">
        <title>Using nanopore sequencing to obtain complete genomes from saliva samples.</title>
        <authorList>
            <person name="Baker J.L."/>
        </authorList>
    </citation>
    <scope>NUCLEOTIDE SEQUENCE</scope>
    <source>
        <strain evidence="20">JCVI-JB-Ag32</strain>
    </source>
</reference>
<evidence type="ECO:0000256" key="9">
    <source>
        <dbReference type="ARBA" id="ARBA00022516"/>
    </source>
</evidence>
<feature type="transmembrane region" description="Helical" evidence="19">
    <location>
        <begin position="67"/>
        <end position="86"/>
    </location>
</feature>
<evidence type="ECO:0000256" key="15">
    <source>
        <dbReference type="ARBA" id="ARBA00023136"/>
    </source>
</evidence>
<dbReference type="GO" id="GO:0004605">
    <property type="term" value="F:phosphatidate cytidylyltransferase activity"/>
    <property type="evidence" value="ECO:0007669"/>
    <property type="project" value="UniProtKB-EC"/>
</dbReference>
<feature type="transmembrane region" description="Helical" evidence="19">
    <location>
        <begin position="169"/>
        <end position="190"/>
    </location>
</feature>
<dbReference type="Pfam" id="PF01148">
    <property type="entry name" value="CTP_transf_1"/>
    <property type="match status" value="1"/>
</dbReference>
<comment type="subcellular location">
    <subcellularLocation>
        <location evidence="2">Cell membrane</location>
        <topology evidence="2">Multi-pass membrane protein</topology>
    </subcellularLocation>
</comment>
<evidence type="ECO:0000256" key="2">
    <source>
        <dbReference type="ARBA" id="ARBA00004651"/>
    </source>
</evidence>
<accession>A0A9E7AEW1</accession>
<keyword evidence="8" id="KW-1003">Cell membrane</keyword>
<dbReference type="Proteomes" id="UP000830236">
    <property type="component" value="Chromosome"/>
</dbReference>
<feature type="transmembrane region" description="Helical" evidence="19">
    <location>
        <begin position="42"/>
        <end position="61"/>
    </location>
</feature>
<dbReference type="PANTHER" id="PTHR46382:SF1">
    <property type="entry name" value="PHOSPHATIDATE CYTIDYLYLTRANSFERASE"/>
    <property type="match status" value="1"/>
</dbReference>
<evidence type="ECO:0000256" key="11">
    <source>
        <dbReference type="ARBA" id="ARBA00022692"/>
    </source>
</evidence>
<name>A0A9E7AEW1_9ACTO</name>
<protein>
    <recommendedName>
        <fullName evidence="7 18">Phosphatidate cytidylyltransferase</fullName>
        <ecNumber evidence="6 18">2.7.7.41</ecNumber>
    </recommendedName>
</protein>